<reference evidence="3" key="1">
    <citation type="submission" date="2019-11" db="EMBL/GenBank/DDBJ databases">
        <authorList>
            <person name="Liu Y."/>
            <person name="Hou J."/>
            <person name="Li T.-Q."/>
            <person name="Guan C.-H."/>
            <person name="Wu X."/>
            <person name="Wu H.-Z."/>
            <person name="Ling F."/>
            <person name="Zhang R."/>
            <person name="Shi X.-G."/>
            <person name="Ren J.-P."/>
            <person name="Chen E.-F."/>
            <person name="Sun J.-M."/>
        </authorList>
    </citation>
    <scope>NUCLEOTIDE SEQUENCE</scope>
    <source>
        <strain evidence="3">Adult_tree_wgs_1</strain>
        <tissue evidence="3">Leaves</tissue>
    </source>
</reference>
<sequence>MREKLRFLICVWFIVSCLSKFVVARNSLRRRFSRDLFFGEAIFAKVCGGGCQSGLASRLTWGPGHVSVVVFGMGPFPVSNDFPLPISLHPTFPSPTPHHSPSLHKPRSSSLSLSLHPPLLPLSLLSPQPEPRQSLLFWLALSLLLGPFAPSFLTAGDIRVGAGKLLEPLLLPIPSPDLDKKTPIYGSCQSEANLGDKSPVEGGGEREWDEGDYKLLKKLLVKHPVGKPGRWEAEAEAFRGRHGVESVIKAAKSMGKRKTNDADSFVRFLKDRKPVDKRIEKAESGGDGGVVVEGPRVAFPKDVPMRWEKIAAAVPGKSKAGCVKRVAELKKGFTSSKASAEA</sequence>
<dbReference type="PANTHER" id="PTHR43999:SF3">
    <property type="entry name" value="TRANSCRIPTION FACTOR MAMYB"/>
    <property type="match status" value="1"/>
</dbReference>
<name>A0A834LWA9_RHOSS</name>
<dbReference type="GO" id="GO:0005829">
    <property type="term" value="C:cytosol"/>
    <property type="evidence" value="ECO:0007669"/>
    <property type="project" value="TreeGrafter"/>
</dbReference>
<organism evidence="3 4">
    <name type="scientific">Rhododendron simsii</name>
    <name type="common">Sims's rhododendron</name>
    <dbReference type="NCBI Taxonomy" id="118357"/>
    <lineage>
        <taxon>Eukaryota</taxon>
        <taxon>Viridiplantae</taxon>
        <taxon>Streptophyta</taxon>
        <taxon>Embryophyta</taxon>
        <taxon>Tracheophyta</taxon>
        <taxon>Spermatophyta</taxon>
        <taxon>Magnoliopsida</taxon>
        <taxon>eudicotyledons</taxon>
        <taxon>Gunneridae</taxon>
        <taxon>Pentapetalae</taxon>
        <taxon>asterids</taxon>
        <taxon>Ericales</taxon>
        <taxon>Ericaceae</taxon>
        <taxon>Ericoideae</taxon>
        <taxon>Rhodoreae</taxon>
        <taxon>Rhododendron</taxon>
    </lineage>
</organism>
<accession>A0A834LWA9</accession>
<feature type="domain" description="Myb-like" evidence="2">
    <location>
        <begin position="206"/>
        <end position="276"/>
    </location>
</feature>
<dbReference type="InterPro" id="IPR001005">
    <property type="entry name" value="SANT/Myb"/>
</dbReference>
<evidence type="ECO:0000313" key="4">
    <source>
        <dbReference type="Proteomes" id="UP000626092"/>
    </source>
</evidence>
<dbReference type="Proteomes" id="UP000626092">
    <property type="component" value="Unassembled WGS sequence"/>
</dbReference>
<evidence type="ECO:0000259" key="2">
    <source>
        <dbReference type="Pfam" id="PF23082"/>
    </source>
</evidence>
<dbReference type="GO" id="GO:0043022">
    <property type="term" value="F:ribosome binding"/>
    <property type="evidence" value="ECO:0007669"/>
    <property type="project" value="InterPro"/>
</dbReference>
<dbReference type="GO" id="GO:0030544">
    <property type="term" value="F:Hsp70 protein binding"/>
    <property type="evidence" value="ECO:0007669"/>
    <property type="project" value="InterPro"/>
</dbReference>
<dbReference type="PROSITE" id="PS51257">
    <property type="entry name" value="PROKAR_LIPOPROTEIN"/>
    <property type="match status" value="1"/>
</dbReference>
<dbReference type="EMBL" id="WJXA01000001">
    <property type="protein sequence ID" value="KAF7153117.1"/>
    <property type="molecule type" value="Genomic_DNA"/>
</dbReference>
<dbReference type="OrthoDB" id="10250354at2759"/>
<gene>
    <name evidence="3" type="ORF">RHSIM_Rhsim01G0229700</name>
</gene>
<dbReference type="GO" id="GO:0006450">
    <property type="term" value="P:regulation of translational fidelity"/>
    <property type="evidence" value="ECO:0007669"/>
    <property type="project" value="InterPro"/>
</dbReference>
<dbReference type="InterPro" id="IPR044634">
    <property type="entry name" value="Zuotin/DnaJC2"/>
</dbReference>
<feature type="region of interest" description="Disordered" evidence="1">
    <location>
        <begin position="184"/>
        <end position="207"/>
    </location>
</feature>
<comment type="caution">
    <text evidence="3">The sequence shown here is derived from an EMBL/GenBank/DDBJ whole genome shotgun (WGS) entry which is preliminary data.</text>
</comment>
<dbReference type="Gene3D" id="1.10.10.60">
    <property type="entry name" value="Homeodomain-like"/>
    <property type="match status" value="2"/>
</dbReference>
<dbReference type="Pfam" id="PF23082">
    <property type="entry name" value="Myb_DNA-binding_2"/>
    <property type="match status" value="1"/>
</dbReference>
<proteinExistence type="predicted"/>
<dbReference type="AlphaFoldDB" id="A0A834LWA9"/>
<dbReference type="GO" id="GO:0051083">
    <property type="term" value="P:'de novo' cotranslational protein folding"/>
    <property type="evidence" value="ECO:0007669"/>
    <property type="project" value="InterPro"/>
</dbReference>
<evidence type="ECO:0000256" key="1">
    <source>
        <dbReference type="SAM" id="MobiDB-lite"/>
    </source>
</evidence>
<keyword evidence="4" id="KW-1185">Reference proteome</keyword>
<evidence type="ECO:0000313" key="3">
    <source>
        <dbReference type="EMBL" id="KAF7153117.1"/>
    </source>
</evidence>
<protein>
    <recommendedName>
        <fullName evidence="2">Myb-like domain-containing protein</fullName>
    </recommendedName>
</protein>
<dbReference type="PANTHER" id="PTHR43999">
    <property type="entry name" value="DNAJ HOMOLOG SUBFAMILY C MEMBER 2"/>
    <property type="match status" value="1"/>
</dbReference>